<evidence type="ECO:0000256" key="1">
    <source>
        <dbReference type="SAM" id="MobiDB-lite"/>
    </source>
</evidence>
<evidence type="ECO:0000313" key="2">
    <source>
        <dbReference type="EMBL" id="CAE8587175.1"/>
    </source>
</evidence>
<comment type="caution">
    <text evidence="3">The sequence shown here is derived from an EMBL/GenBank/DDBJ whole genome shotgun (WGS) entry which is preliminary data.</text>
</comment>
<evidence type="ECO:0000313" key="5">
    <source>
        <dbReference type="Proteomes" id="UP000654075"/>
    </source>
</evidence>
<evidence type="ECO:0000313" key="4">
    <source>
        <dbReference type="Proteomes" id="UP000626109"/>
    </source>
</evidence>
<dbReference type="AlphaFoldDB" id="A0A813K247"/>
<accession>A0A813K247</accession>
<proteinExistence type="predicted"/>
<keyword evidence="5" id="KW-1185">Reference proteome</keyword>
<feature type="region of interest" description="Disordered" evidence="1">
    <location>
        <begin position="72"/>
        <end position="99"/>
    </location>
</feature>
<gene>
    <name evidence="2" type="ORF">PGLA1383_LOCUS6020</name>
    <name evidence="3" type="ORF">PGLA2088_LOCUS26963</name>
</gene>
<organism evidence="3 4">
    <name type="scientific">Polarella glacialis</name>
    <name type="common">Dinoflagellate</name>
    <dbReference type="NCBI Taxonomy" id="89957"/>
    <lineage>
        <taxon>Eukaryota</taxon>
        <taxon>Sar</taxon>
        <taxon>Alveolata</taxon>
        <taxon>Dinophyceae</taxon>
        <taxon>Suessiales</taxon>
        <taxon>Suessiaceae</taxon>
        <taxon>Polarella</taxon>
    </lineage>
</organism>
<dbReference type="EMBL" id="CAJNNV010002428">
    <property type="protein sequence ID" value="CAE8587175.1"/>
    <property type="molecule type" value="Genomic_DNA"/>
</dbReference>
<evidence type="ECO:0000313" key="3">
    <source>
        <dbReference type="EMBL" id="CAE8690461.1"/>
    </source>
</evidence>
<dbReference type="Proteomes" id="UP000626109">
    <property type="component" value="Unassembled WGS sequence"/>
</dbReference>
<dbReference type="Proteomes" id="UP000654075">
    <property type="component" value="Unassembled WGS sequence"/>
</dbReference>
<dbReference type="EMBL" id="CAJNNW010027263">
    <property type="protein sequence ID" value="CAE8690461.1"/>
    <property type="molecule type" value="Genomic_DNA"/>
</dbReference>
<name>A0A813K247_POLGL</name>
<sequence>MAAPLVGRPPGEELRELRLGLGAEQEDLAELAERALRVSERRGEALQRLAETRRKVRELGSRLVEQETLLLRSEGPSEAKDPQIQGAVGSSADGCRSRPANYSLGVARVQLRGGYPSRKDLAASAAVSAA</sequence>
<protein>
    <submittedName>
        <fullName evidence="3">Uncharacterized protein</fullName>
    </submittedName>
</protein>
<reference evidence="3" key="1">
    <citation type="submission" date="2021-02" db="EMBL/GenBank/DDBJ databases">
        <authorList>
            <person name="Dougan E. K."/>
            <person name="Rhodes N."/>
            <person name="Thang M."/>
            <person name="Chan C."/>
        </authorList>
    </citation>
    <scope>NUCLEOTIDE SEQUENCE</scope>
</reference>